<dbReference type="AlphaFoldDB" id="A0A195CLC8"/>
<reference evidence="2 3" key="1">
    <citation type="submission" date="2016-03" db="EMBL/GenBank/DDBJ databases">
        <title>Cyphomyrmex costatus WGS genome.</title>
        <authorList>
            <person name="Nygaard S."/>
            <person name="Hu H."/>
            <person name="Boomsma J."/>
            <person name="Zhang G."/>
        </authorList>
    </citation>
    <scope>NUCLEOTIDE SEQUENCE [LARGE SCALE GENOMIC DNA]</scope>
    <source>
        <strain evidence="2">MS0001</strain>
        <tissue evidence="2">Whole body</tissue>
    </source>
</reference>
<evidence type="ECO:0000313" key="2">
    <source>
        <dbReference type="EMBL" id="KYN01508.1"/>
    </source>
</evidence>
<keyword evidence="3" id="KW-1185">Reference proteome</keyword>
<evidence type="ECO:0000256" key="1">
    <source>
        <dbReference type="SAM" id="Phobius"/>
    </source>
</evidence>
<dbReference type="EMBL" id="KQ977600">
    <property type="protein sequence ID" value="KYN01508.1"/>
    <property type="molecule type" value="Genomic_DNA"/>
</dbReference>
<keyword evidence="1" id="KW-0472">Membrane</keyword>
<gene>
    <name evidence="2" type="ORF">ALC62_07690</name>
</gene>
<dbReference type="Proteomes" id="UP000078542">
    <property type="component" value="Unassembled WGS sequence"/>
</dbReference>
<organism evidence="2 3">
    <name type="scientific">Cyphomyrmex costatus</name>
    <dbReference type="NCBI Taxonomy" id="456900"/>
    <lineage>
        <taxon>Eukaryota</taxon>
        <taxon>Metazoa</taxon>
        <taxon>Ecdysozoa</taxon>
        <taxon>Arthropoda</taxon>
        <taxon>Hexapoda</taxon>
        <taxon>Insecta</taxon>
        <taxon>Pterygota</taxon>
        <taxon>Neoptera</taxon>
        <taxon>Endopterygota</taxon>
        <taxon>Hymenoptera</taxon>
        <taxon>Apocrita</taxon>
        <taxon>Aculeata</taxon>
        <taxon>Formicoidea</taxon>
        <taxon>Formicidae</taxon>
        <taxon>Myrmicinae</taxon>
        <taxon>Cyphomyrmex</taxon>
    </lineage>
</organism>
<protein>
    <submittedName>
        <fullName evidence="2">Uncharacterized protein</fullName>
    </submittedName>
</protein>
<accession>A0A195CLC8</accession>
<keyword evidence="1" id="KW-1133">Transmembrane helix</keyword>
<name>A0A195CLC8_9HYME</name>
<sequence length="171" mass="18777">MDIISTHGLIGNRGINMQVQAHKRSQREYKRSGGQGERIWMIEKEDEKGGGIREVALLVSENWSGAVAVLGTEESRRSCIPRIFVGDGHLPEDHVFRDGEIEDAPIADVGGDGLATTAMVMVVVVVVLVLVKKRKKKKRKKKTEYIGGGSSSLLPRILLVGIRQHSKIVVT</sequence>
<feature type="transmembrane region" description="Helical" evidence="1">
    <location>
        <begin position="113"/>
        <end position="131"/>
    </location>
</feature>
<evidence type="ECO:0000313" key="3">
    <source>
        <dbReference type="Proteomes" id="UP000078542"/>
    </source>
</evidence>
<proteinExistence type="predicted"/>
<keyword evidence="1" id="KW-0812">Transmembrane</keyword>